<dbReference type="SUPFAM" id="SSF47459">
    <property type="entry name" value="HLH, helix-loop-helix DNA-binding domain"/>
    <property type="match status" value="1"/>
</dbReference>
<evidence type="ECO:0000256" key="1">
    <source>
        <dbReference type="ARBA" id="ARBA00004123"/>
    </source>
</evidence>
<evidence type="ECO:0000256" key="4">
    <source>
        <dbReference type="ARBA" id="ARBA00023242"/>
    </source>
</evidence>
<sequence length="349" mass="37862">MSEEDHQGNFLWENQACWPFSSSDNSTGEGQPDLKFAEAKKGLDLSSNSPTPTPTPTPTPRTVVPSSRASSKRGRSHSSRSGGLKGEKNDDNEGGACGGGSGGGGGGGGGESDHEIHIWTERERRKKMRNMFSNLHALLPQLPPKADKSTIVDEAVNYIKTLQHSLQKLQKQKLEMLRGAAPTMQYEPSMLAGLQTAPLTIINNSTTTSRESFMADRVSSRDSTVTTNMINTTLTSSASPSIPPAVVPTPACLQSWSSRNVVLNVSGNDAQINICAPKKPGLFAAVLFVLEKHQIEVVTAHISSDYYRSMYMIHAHANRAWDQFQEAVSVEEVYKLAVDEILCWISSCS</sequence>
<evidence type="ECO:0000256" key="3">
    <source>
        <dbReference type="ARBA" id="ARBA00023163"/>
    </source>
</evidence>
<protein>
    <recommendedName>
        <fullName evidence="10">BHLH domain-containing protein</fullName>
    </recommendedName>
</protein>
<dbReference type="InterPro" id="IPR044278">
    <property type="entry name" value="BHLH95-like"/>
</dbReference>
<feature type="compositionally biased region" description="Low complexity" evidence="5">
    <location>
        <begin position="60"/>
        <end position="69"/>
    </location>
</feature>
<gene>
    <name evidence="8" type="ORF">Sjap_017309</name>
</gene>
<keyword evidence="4" id="KW-0539">Nucleus</keyword>
<reference evidence="8 9" key="1">
    <citation type="submission" date="2024-01" db="EMBL/GenBank/DDBJ databases">
        <title>Genome assemblies of Stephania.</title>
        <authorList>
            <person name="Yang L."/>
        </authorList>
    </citation>
    <scope>NUCLEOTIDE SEQUENCE [LARGE SCALE GENOMIC DNA]</scope>
    <source>
        <strain evidence="8">QJT</strain>
        <tissue evidence="8">Leaf</tissue>
    </source>
</reference>
<dbReference type="InterPro" id="IPR036638">
    <property type="entry name" value="HLH_DNA-bd_sf"/>
</dbReference>
<dbReference type="PANTHER" id="PTHR46772:SF8">
    <property type="entry name" value="TRANSCRIPTION FACTOR BHLH95"/>
    <property type="match status" value="1"/>
</dbReference>
<dbReference type="Proteomes" id="UP001417504">
    <property type="component" value="Unassembled WGS sequence"/>
</dbReference>
<feature type="region of interest" description="Disordered" evidence="5">
    <location>
        <begin position="1"/>
        <end position="114"/>
    </location>
</feature>
<dbReference type="CDD" id="cd04873">
    <property type="entry name" value="ACT_UUR-ACR-like"/>
    <property type="match status" value="1"/>
</dbReference>
<evidence type="ECO:0000259" key="6">
    <source>
        <dbReference type="PROSITE" id="PS50888"/>
    </source>
</evidence>
<proteinExistence type="predicted"/>
<dbReference type="InterPro" id="IPR045239">
    <property type="entry name" value="bHLH95_bHLH"/>
</dbReference>
<dbReference type="PROSITE" id="PS50888">
    <property type="entry name" value="BHLH"/>
    <property type="match status" value="1"/>
</dbReference>
<dbReference type="Pfam" id="PF00010">
    <property type="entry name" value="HLH"/>
    <property type="match status" value="1"/>
</dbReference>
<dbReference type="GO" id="GO:0003700">
    <property type="term" value="F:DNA-binding transcription factor activity"/>
    <property type="evidence" value="ECO:0007669"/>
    <property type="project" value="InterPro"/>
</dbReference>
<evidence type="ECO:0000256" key="2">
    <source>
        <dbReference type="ARBA" id="ARBA00023015"/>
    </source>
</evidence>
<dbReference type="Pfam" id="PF22754">
    <property type="entry name" value="bHLH-TF_ACT-like_plant"/>
    <property type="match status" value="1"/>
</dbReference>
<keyword evidence="9" id="KW-1185">Reference proteome</keyword>
<evidence type="ECO:0000313" key="8">
    <source>
        <dbReference type="EMBL" id="KAK9109249.1"/>
    </source>
</evidence>
<organism evidence="8 9">
    <name type="scientific">Stephania japonica</name>
    <dbReference type="NCBI Taxonomy" id="461633"/>
    <lineage>
        <taxon>Eukaryota</taxon>
        <taxon>Viridiplantae</taxon>
        <taxon>Streptophyta</taxon>
        <taxon>Embryophyta</taxon>
        <taxon>Tracheophyta</taxon>
        <taxon>Spermatophyta</taxon>
        <taxon>Magnoliopsida</taxon>
        <taxon>Ranunculales</taxon>
        <taxon>Menispermaceae</taxon>
        <taxon>Menispermoideae</taxon>
        <taxon>Cissampelideae</taxon>
        <taxon>Stephania</taxon>
    </lineage>
</organism>
<dbReference type="GO" id="GO:0046983">
    <property type="term" value="F:protein dimerization activity"/>
    <property type="evidence" value="ECO:0007669"/>
    <property type="project" value="InterPro"/>
</dbReference>
<name>A0AAP0I5Y0_9MAGN</name>
<dbReference type="InterPro" id="IPR002912">
    <property type="entry name" value="ACT_dom"/>
</dbReference>
<dbReference type="PANTHER" id="PTHR46772">
    <property type="entry name" value="BHLH DOMAIN-CONTAINING PROTEIN"/>
    <property type="match status" value="1"/>
</dbReference>
<dbReference type="GO" id="GO:0009960">
    <property type="term" value="P:endosperm development"/>
    <property type="evidence" value="ECO:0007669"/>
    <property type="project" value="InterPro"/>
</dbReference>
<feature type="domain" description="ACT" evidence="7">
    <location>
        <begin position="271"/>
        <end position="344"/>
    </location>
</feature>
<feature type="compositionally biased region" description="Polar residues" evidence="5">
    <location>
        <begin position="20"/>
        <end position="29"/>
    </location>
</feature>
<comment type="subcellular location">
    <subcellularLocation>
        <location evidence="1">Nucleus</location>
    </subcellularLocation>
</comment>
<keyword evidence="2" id="KW-0805">Transcription regulation</keyword>
<dbReference type="PROSITE" id="PS51671">
    <property type="entry name" value="ACT"/>
    <property type="match status" value="1"/>
</dbReference>
<evidence type="ECO:0000259" key="7">
    <source>
        <dbReference type="PROSITE" id="PS51671"/>
    </source>
</evidence>
<dbReference type="InterPro" id="IPR054502">
    <property type="entry name" value="bHLH-TF_ACT-like_plant"/>
</dbReference>
<feature type="compositionally biased region" description="Gly residues" evidence="5">
    <location>
        <begin position="95"/>
        <end position="110"/>
    </location>
</feature>
<evidence type="ECO:0000313" key="9">
    <source>
        <dbReference type="Proteomes" id="UP001417504"/>
    </source>
</evidence>
<keyword evidence="3" id="KW-0804">Transcription</keyword>
<dbReference type="CDD" id="cd11393">
    <property type="entry name" value="bHLH_AtbHLH_like"/>
    <property type="match status" value="1"/>
</dbReference>
<evidence type="ECO:0008006" key="10">
    <source>
        <dbReference type="Google" id="ProtNLM"/>
    </source>
</evidence>
<dbReference type="Gene3D" id="4.10.280.10">
    <property type="entry name" value="Helix-loop-helix DNA-binding domain"/>
    <property type="match status" value="1"/>
</dbReference>
<evidence type="ECO:0000256" key="5">
    <source>
        <dbReference type="SAM" id="MobiDB-lite"/>
    </source>
</evidence>
<dbReference type="EMBL" id="JBBNAE010000007">
    <property type="protein sequence ID" value="KAK9109249.1"/>
    <property type="molecule type" value="Genomic_DNA"/>
</dbReference>
<comment type="caution">
    <text evidence="8">The sequence shown here is derived from an EMBL/GenBank/DDBJ whole genome shotgun (WGS) entry which is preliminary data.</text>
</comment>
<dbReference type="InterPro" id="IPR011598">
    <property type="entry name" value="bHLH_dom"/>
</dbReference>
<dbReference type="AlphaFoldDB" id="A0AAP0I5Y0"/>
<feature type="domain" description="BHLH" evidence="6">
    <location>
        <begin position="112"/>
        <end position="162"/>
    </location>
</feature>
<accession>A0AAP0I5Y0</accession>
<dbReference type="SMART" id="SM00353">
    <property type="entry name" value="HLH"/>
    <property type="match status" value="1"/>
</dbReference>